<dbReference type="InterPro" id="IPR014756">
    <property type="entry name" value="Ig_E-set"/>
</dbReference>
<dbReference type="AlphaFoldDB" id="A0A9Q3QDC0"/>
<dbReference type="GO" id="GO:0004553">
    <property type="term" value="F:hydrolase activity, hydrolyzing O-glycosyl compounds"/>
    <property type="evidence" value="ECO:0007669"/>
    <property type="project" value="InterPro"/>
</dbReference>
<dbReference type="Pfam" id="PF02922">
    <property type="entry name" value="CBM_48"/>
    <property type="match status" value="1"/>
</dbReference>
<reference evidence="3" key="1">
    <citation type="journal article" date="2021" name="Genes Genomics">
        <title>Comparative genomic analysis of Mycoplasma anatis strains.</title>
        <authorList>
            <person name="Zhou Q."/>
            <person name="Mai K."/>
            <person name="Yang D."/>
            <person name="Liu J."/>
            <person name="Yan Z."/>
            <person name="Luo C."/>
            <person name="Tan Y."/>
            <person name="Cao S."/>
            <person name="Zhou Q."/>
            <person name="Chen L."/>
            <person name="Chen F."/>
        </authorList>
    </citation>
    <scope>NUCLEOTIDE SEQUENCE</scope>
    <source>
        <strain evidence="3">DP07</strain>
    </source>
</reference>
<dbReference type="Gene3D" id="3.20.20.80">
    <property type="entry name" value="Glycosidases"/>
    <property type="match status" value="1"/>
</dbReference>
<dbReference type="Proteomes" id="UP000746160">
    <property type="component" value="Unassembled WGS sequence"/>
</dbReference>
<organism evidence="3 4">
    <name type="scientific">Mycoplasmopsis anatis</name>
    <dbReference type="NCBI Taxonomy" id="171279"/>
    <lineage>
        <taxon>Bacteria</taxon>
        <taxon>Bacillati</taxon>
        <taxon>Mycoplasmatota</taxon>
        <taxon>Mycoplasmoidales</taxon>
        <taxon>Metamycoplasmataceae</taxon>
        <taxon>Mycoplasmopsis</taxon>
    </lineage>
</organism>
<dbReference type="SMART" id="SM00642">
    <property type="entry name" value="Aamy"/>
    <property type="match status" value="1"/>
</dbReference>
<dbReference type="InterPro" id="IPR017853">
    <property type="entry name" value="GH"/>
</dbReference>
<name>A0A9Q3QDC0_9BACT</name>
<evidence type="ECO:0000256" key="1">
    <source>
        <dbReference type="ARBA" id="ARBA00008061"/>
    </source>
</evidence>
<keyword evidence="3" id="KW-0378">Hydrolase</keyword>
<dbReference type="GO" id="GO:0005975">
    <property type="term" value="P:carbohydrate metabolic process"/>
    <property type="evidence" value="ECO:0007669"/>
    <property type="project" value="InterPro"/>
</dbReference>
<dbReference type="EMBL" id="JABZFG010000002">
    <property type="protein sequence ID" value="MBW0602458.1"/>
    <property type="molecule type" value="Genomic_DNA"/>
</dbReference>
<dbReference type="SUPFAM" id="SSF81296">
    <property type="entry name" value="E set domains"/>
    <property type="match status" value="1"/>
</dbReference>
<evidence type="ECO:0000313" key="4">
    <source>
        <dbReference type="Proteomes" id="UP000746160"/>
    </source>
</evidence>
<proteinExistence type="inferred from homology"/>
<dbReference type="EC" id="3.2.1.-" evidence="3"/>
<dbReference type="InterPro" id="IPR013783">
    <property type="entry name" value="Ig-like_fold"/>
</dbReference>
<comment type="caution">
    <text evidence="3">The sequence shown here is derived from an EMBL/GenBank/DDBJ whole genome shotgun (WGS) entry which is preliminary data.</text>
</comment>
<gene>
    <name evidence="3" type="primary">glgX</name>
    <name evidence="3" type="ORF">MADP07_00178</name>
</gene>
<accession>A0A9Q3QDC0</accession>
<dbReference type="Gene3D" id="2.60.40.10">
    <property type="entry name" value="Immunoglobulins"/>
    <property type="match status" value="1"/>
</dbReference>
<keyword evidence="3" id="KW-0326">Glycosidase</keyword>
<dbReference type="PANTHER" id="PTHR43002">
    <property type="entry name" value="GLYCOGEN DEBRANCHING ENZYME"/>
    <property type="match status" value="1"/>
</dbReference>
<dbReference type="InterPro" id="IPR004193">
    <property type="entry name" value="Glyco_hydro_13_N"/>
</dbReference>
<dbReference type="SUPFAM" id="SSF51445">
    <property type="entry name" value="(Trans)glycosidases"/>
    <property type="match status" value="1"/>
</dbReference>
<dbReference type="CDD" id="cd11341">
    <property type="entry name" value="AmyAc_Pullulanase_LD-like"/>
    <property type="match status" value="1"/>
</dbReference>
<evidence type="ECO:0000259" key="2">
    <source>
        <dbReference type="SMART" id="SM00642"/>
    </source>
</evidence>
<feature type="domain" description="Glycosyl hydrolase family 13 catalytic" evidence="2">
    <location>
        <begin position="168"/>
        <end position="526"/>
    </location>
</feature>
<comment type="similarity">
    <text evidence="1">Belongs to the glycosyl hydrolase 13 family.</text>
</comment>
<dbReference type="RefSeq" id="WP_308507082.1">
    <property type="nucleotide sequence ID" value="NZ_CP054878.1"/>
</dbReference>
<evidence type="ECO:0000313" key="3">
    <source>
        <dbReference type="EMBL" id="MBW0602458.1"/>
    </source>
</evidence>
<dbReference type="CDD" id="cd02860">
    <property type="entry name" value="E_set_Pullulanase"/>
    <property type="match status" value="1"/>
</dbReference>
<sequence>MKNNEFLTLNSSYFNDLDKSYFYDGDDLGAHFKNDKFTLKLWQPFAEKVRVFIYENSESETEYEILNMSKNANVWEISLDKSYEGKYYLYEVENENQTKLATDPYSFSLSAVKWEGGENLKVKSAIVDIEKIKNDSPKWNSDILPRKANIYELHIRDYTSGLDQSKLRNSFGTFNAAREAGIFEYLNQLGINHLQLLPIHSCYTLDETNIKKLSKNEGKKWNTNYNWGYDPLNYFSINGSYSSNPHDPYARLFEFKNFVDEAHKHNIGIILDVVYNHLFTNNTLNDIFPGYYFRNESKVHPVNYPPLASQRFMVRKLIVDSLKYFMEYFDVDGYRFDLSSFIDKETTDIIYQELSKIKPNVVLHGEAWAFTDLDYDKNYVKGFLSNNINFGYFNDTTRNAIKGSDHSKDQGLFANFSKSYFLSYVNSSVGNLIDYNFENFAYSHKAYDLFCSNVDMNLQYNACHDGFTLWDKLNISTTELSFLEKIQRYRQALIMTVTTQGRILHLAGTELLQSKPADRSGMDFERTIESNYYDELNDEPESNRYHPNSYKTTDFVNCIKWNHLKNYYVKEYVFDFFAKLNKFRNQSNIFTLSTEEIYKNIKLKVVDENKGILIYEITDKEQKYLVAHNFTDVDYSYDMTNYVVVFDNKIKFNGDSKYITPHTSLILKEK</sequence>
<dbReference type="InterPro" id="IPR006047">
    <property type="entry name" value="GH13_cat_dom"/>
</dbReference>
<protein>
    <submittedName>
        <fullName evidence="3">Glycogen debranching enzyme</fullName>
        <ecNumber evidence="3">3.2.1.-</ecNumber>
    </submittedName>
</protein>